<dbReference type="GO" id="GO:0008299">
    <property type="term" value="P:isoprenoid biosynthetic process"/>
    <property type="evidence" value="ECO:0007669"/>
    <property type="project" value="UniProtKB-ARBA"/>
</dbReference>
<comment type="caution">
    <text evidence="5">The sequence shown here is derived from an EMBL/GenBank/DDBJ whole genome shotgun (WGS) entry which is preliminary data.</text>
</comment>
<protein>
    <recommendedName>
        <fullName evidence="4">Terpene synthase</fullName>
        <ecNumber evidence="4">4.2.3.-</ecNumber>
    </recommendedName>
</protein>
<keyword evidence="6" id="KW-1185">Reference proteome</keyword>
<evidence type="ECO:0000313" key="6">
    <source>
        <dbReference type="Proteomes" id="UP000266673"/>
    </source>
</evidence>
<keyword evidence="4" id="KW-0479">Metal-binding</keyword>
<dbReference type="PANTHER" id="PTHR35201:SF4">
    <property type="entry name" value="BETA-PINACENE SYNTHASE-RELATED"/>
    <property type="match status" value="1"/>
</dbReference>
<comment type="similarity">
    <text evidence="2 4">Belongs to the terpene synthase family.</text>
</comment>
<organism evidence="5 6">
    <name type="scientific">Gigaspora rosea</name>
    <dbReference type="NCBI Taxonomy" id="44941"/>
    <lineage>
        <taxon>Eukaryota</taxon>
        <taxon>Fungi</taxon>
        <taxon>Fungi incertae sedis</taxon>
        <taxon>Mucoromycota</taxon>
        <taxon>Glomeromycotina</taxon>
        <taxon>Glomeromycetes</taxon>
        <taxon>Diversisporales</taxon>
        <taxon>Gigasporaceae</taxon>
        <taxon>Gigaspora</taxon>
    </lineage>
</organism>
<accession>A0A397W9U9</accession>
<reference evidence="5 6" key="1">
    <citation type="submission" date="2018-06" db="EMBL/GenBank/DDBJ databases">
        <title>Comparative genomics reveals the genomic features of Rhizophagus irregularis, R. cerebriforme, R. diaphanum and Gigaspora rosea, and their symbiotic lifestyle signature.</title>
        <authorList>
            <person name="Morin E."/>
            <person name="San Clemente H."/>
            <person name="Chen E.C.H."/>
            <person name="De La Providencia I."/>
            <person name="Hainaut M."/>
            <person name="Kuo A."/>
            <person name="Kohler A."/>
            <person name="Murat C."/>
            <person name="Tang N."/>
            <person name="Roy S."/>
            <person name="Loubradou J."/>
            <person name="Henrissat B."/>
            <person name="Grigoriev I.V."/>
            <person name="Corradi N."/>
            <person name="Roux C."/>
            <person name="Martin F.M."/>
        </authorList>
    </citation>
    <scope>NUCLEOTIDE SEQUENCE [LARGE SCALE GENOMIC DNA]</scope>
    <source>
        <strain evidence="5 6">DAOM 194757</strain>
    </source>
</reference>
<evidence type="ECO:0000256" key="3">
    <source>
        <dbReference type="ARBA" id="ARBA00022842"/>
    </source>
</evidence>
<dbReference type="Pfam" id="PF19086">
    <property type="entry name" value="Terpene_syn_C_2"/>
    <property type="match status" value="1"/>
</dbReference>
<keyword evidence="3 4" id="KW-0460">Magnesium</keyword>
<dbReference type="InterPro" id="IPR008949">
    <property type="entry name" value="Isoprenoid_synthase_dom_sf"/>
</dbReference>
<dbReference type="InterPro" id="IPR034686">
    <property type="entry name" value="Terpene_cyclase-like_2"/>
</dbReference>
<sequence length="422" mass="50336">MPSINFIHDKSYSIQKNSTIQTQEKVQNSIVNRILKKNKFVRWVNRLTHSPRYKVLPAEEVQNLPRYKPKDYAFKYPTTWIPKNDIHPRAKELEDSFVNWGTKLGFIKEEKSEAMSREMGLDVYVGYPLADCDYKKILHFGKYAALWLFWDDFEVENYKEVSWSREMFSKYFTTRGEYDETSFYSYDGAFDDPRITLDMLNVNNVSPICLAWIELFDEMAKERSEKWVKRIANEMKFWMFSSIEENKIAKTFERTGKHPTFGQYFKIRKYTIGMIPCLSYIENIINFEIDPQILKNPTLKRIRDLACILVALTNDAFSFWKDIHNNWVNSINAVARTNHVNYEESFKRITIYHNELVQEFDKLANCLPNWDQETNYAIKKWLQCTREMIRGFAEFAAKANRYTKNKIVTRDDFVLEFSLDYN</sequence>
<comment type="cofactor">
    <cofactor evidence="1 4">
        <name>Mg(2+)</name>
        <dbReference type="ChEBI" id="CHEBI:18420"/>
    </cofactor>
</comment>
<gene>
    <name evidence="5" type="ORF">C2G38_2151269</name>
</gene>
<dbReference type="Proteomes" id="UP000266673">
    <property type="component" value="Unassembled WGS sequence"/>
</dbReference>
<dbReference type="PANTHER" id="PTHR35201">
    <property type="entry name" value="TERPENE SYNTHASE"/>
    <property type="match status" value="1"/>
</dbReference>
<keyword evidence="4" id="KW-0456">Lyase</keyword>
<name>A0A397W9U9_9GLOM</name>
<evidence type="ECO:0000256" key="2">
    <source>
        <dbReference type="ARBA" id="ARBA00006333"/>
    </source>
</evidence>
<dbReference type="Gene3D" id="1.10.600.10">
    <property type="entry name" value="Farnesyl Diphosphate Synthase"/>
    <property type="match status" value="1"/>
</dbReference>
<dbReference type="GO" id="GO:0046872">
    <property type="term" value="F:metal ion binding"/>
    <property type="evidence" value="ECO:0007669"/>
    <property type="project" value="UniProtKB-KW"/>
</dbReference>
<proteinExistence type="inferred from homology"/>
<dbReference type="EC" id="4.2.3.-" evidence="4"/>
<dbReference type="AlphaFoldDB" id="A0A397W9U9"/>
<evidence type="ECO:0000256" key="4">
    <source>
        <dbReference type="RuleBase" id="RU366034"/>
    </source>
</evidence>
<evidence type="ECO:0000313" key="5">
    <source>
        <dbReference type="EMBL" id="RIB30932.1"/>
    </source>
</evidence>
<dbReference type="OrthoDB" id="2310559at2759"/>
<dbReference type="GO" id="GO:0010333">
    <property type="term" value="F:terpene synthase activity"/>
    <property type="evidence" value="ECO:0007669"/>
    <property type="project" value="InterPro"/>
</dbReference>
<evidence type="ECO:0000256" key="1">
    <source>
        <dbReference type="ARBA" id="ARBA00001946"/>
    </source>
</evidence>
<dbReference type="EMBL" id="QKWP01000002">
    <property type="protein sequence ID" value="RIB30932.1"/>
    <property type="molecule type" value="Genomic_DNA"/>
</dbReference>
<dbReference type="SUPFAM" id="SSF48576">
    <property type="entry name" value="Terpenoid synthases"/>
    <property type="match status" value="1"/>
</dbReference>